<evidence type="ECO:0008006" key="7">
    <source>
        <dbReference type="Google" id="ProtNLM"/>
    </source>
</evidence>
<dbReference type="InterPro" id="IPR020569">
    <property type="entry name" value="UPF0029_Impact_CS"/>
</dbReference>
<evidence type="ECO:0000313" key="5">
    <source>
        <dbReference type="EnsemblMetazoa" id="CapteP144424"/>
    </source>
</evidence>
<dbReference type="EnsemblMetazoa" id="CapteT144424">
    <property type="protein sequence ID" value="CapteP144424"/>
    <property type="gene ID" value="CapteG144424"/>
</dbReference>
<dbReference type="PANTHER" id="PTHR16301">
    <property type="entry name" value="IMPACT-RELATED"/>
    <property type="match status" value="1"/>
</dbReference>
<sequence length="164" mass="17873">EAKRIEYPDATHHCSAFVAGAPDGGAVVGFDDDGEPSGTAGRPMLNVLQHKRIGDVVAVVVRYFGGIKLGAGGLVRAYSASVQQAFEVLPLDQRVALRMGVIVCDYACEQMVRHHLEQHRASLERCDYGQSVSMTISMAEIRSDDLASHLHDVSRGQILIQWQD</sequence>
<accession>R7V556</accession>
<dbReference type="Pfam" id="PF01205">
    <property type="entry name" value="Impact_N"/>
    <property type="match status" value="1"/>
</dbReference>
<dbReference type="AlphaFoldDB" id="R7V556"/>
<reference evidence="5" key="3">
    <citation type="submission" date="2015-06" db="UniProtKB">
        <authorList>
            <consortium name="EnsemblMetazoa"/>
        </authorList>
    </citation>
    <scope>IDENTIFICATION</scope>
</reference>
<feature type="domain" description="Impact N-terminal" evidence="2">
    <location>
        <begin position="5"/>
        <end position="85"/>
    </location>
</feature>
<dbReference type="SUPFAM" id="SSF54980">
    <property type="entry name" value="EF-G C-terminal domain-like"/>
    <property type="match status" value="1"/>
</dbReference>
<evidence type="ECO:0000259" key="3">
    <source>
        <dbReference type="Pfam" id="PF09186"/>
    </source>
</evidence>
<reference evidence="6" key="1">
    <citation type="submission" date="2012-12" db="EMBL/GenBank/DDBJ databases">
        <authorList>
            <person name="Hellsten U."/>
            <person name="Grimwood J."/>
            <person name="Chapman J.A."/>
            <person name="Shapiro H."/>
            <person name="Aerts A."/>
            <person name="Otillar R.P."/>
            <person name="Terry A.Y."/>
            <person name="Boore J.L."/>
            <person name="Simakov O."/>
            <person name="Marletaz F."/>
            <person name="Cho S.-J."/>
            <person name="Edsinger-Gonzales E."/>
            <person name="Havlak P."/>
            <person name="Kuo D.-H."/>
            <person name="Larsson T."/>
            <person name="Lv J."/>
            <person name="Arendt D."/>
            <person name="Savage R."/>
            <person name="Osoegawa K."/>
            <person name="de Jong P."/>
            <person name="Lindberg D.R."/>
            <person name="Seaver E.C."/>
            <person name="Weisblat D.A."/>
            <person name="Putnam N.H."/>
            <person name="Grigoriev I.V."/>
            <person name="Rokhsar D.S."/>
        </authorList>
    </citation>
    <scope>NUCLEOTIDE SEQUENCE</scope>
    <source>
        <strain evidence="6">I ESC-2004</strain>
    </source>
</reference>
<dbReference type="InterPro" id="IPR036956">
    <property type="entry name" value="Impact_N_sf"/>
</dbReference>
<dbReference type="Gene3D" id="3.30.70.240">
    <property type="match status" value="1"/>
</dbReference>
<dbReference type="InterPro" id="IPR023582">
    <property type="entry name" value="Impact"/>
</dbReference>
<evidence type="ECO:0000313" key="4">
    <source>
        <dbReference type="EMBL" id="ELU10920.1"/>
    </source>
</evidence>
<dbReference type="InterPro" id="IPR020568">
    <property type="entry name" value="Ribosomal_Su5_D2-typ_SF"/>
</dbReference>
<dbReference type="GO" id="GO:0006446">
    <property type="term" value="P:regulation of translational initiation"/>
    <property type="evidence" value="ECO:0007669"/>
    <property type="project" value="TreeGrafter"/>
</dbReference>
<dbReference type="PANTHER" id="PTHR16301:SF20">
    <property type="entry name" value="IMPACT FAMILY MEMBER YIGZ"/>
    <property type="match status" value="1"/>
</dbReference>
<dbReference type="STRING" id="283909.R7V556"/>
<dbReference type="OMA" id="STFIVHI"/>
<dbReference type="OrthoDB" id="10262814at2759"/>
<dbReference type="GO" id="GO:0005737">
    <property type="term" value="C:cytoplasm"/>
    <property type="evidence" value="ECO:0007669"/>
    <property type="project" value="TreeGrafter"/>
</dbReference>
<dbReference type="Pfam" id="PF09186">
    <property type="entry name" value="DUF1949"/>
    <property type="match status" value="1"/>
</dbReference>
<name>R7V556_CAPTE</name>
<feature type="domain" description="UPF0029" evidence="3">
    <location>
        <begin position="102"/>
        <end position="157"/>
    </location>
</feature>
<reference evidence="4 6" key="2">
    <citation type="journal article" date="2013" name="Nature">
        <title>Insights into bilaterian evolution from three spiralian genomes.</title>
        <authorList>
            <person name="Simakov O."/>
            <person name="Marletaz F."/>
            <person name="Cho S.J."/>
            <person name="Edsinger-Gonzales E."/>
            <person name="Havlak P."/>
            <person name="Hellsten U."/>
            <person name="Kuo D.H."/>
            <person name="Larsson T."/>
            <person name="Lv J."/>
            <person name="Arendt D."/>
            <person name="Savage R."/>
            <person name="Osoegawa K."/>
            <person name="de Jong P."/>
            <person name="Grimwood J."/>
            <person name="Chapman J.A."/>
            <person name="Shapiro H."/>
            <person name="Aerts A."/>
            <person name="Otillar R.P."/>
            <person name="Terry A.Y."/>
            <person name="Boore J.L."/>
            <person name="Grigoriev I.V."/>
            <person name="Lindberg D.R."/>
            <person name="Seaver E.C."/>
            <person name="Weisblat D.A."/>
            <person name="Putnam N.H."/>
            <person name="Rokhsar D.S."/>
        </authorList>
    </citation>
    <scope>NUCLEOTIDE SEQUENCE</scope>
    <source>
        <strain evidence="4 6">I ESC-2004</strain>
    </source>
</reference>
<gene>
    <name evidence="4" type="ORF">CAPTEDRAFT_144424</name>
</gene>
<organism evidence="4">
    <name type="scientific">Capitella teleta</name>
    <name type="common">Polychaete worm</name>
    <dbReference type="NCBI Taxonomy" id="283909"/>
    <lineage>
        <taxon>Eukaryota</taxon>
        <taxon>Metazoa</taxon>
        <taxon>Spiralia</taxon>
        <taxon>Lophotrochozoa</taxon>
        <taxon>Annelida</taxon>
        <taxon>Polychaeta</taxon>
        <taxon>Sedentaria</taxon>
        <taxon>Scolecida</taxon>
        <taxon>Capitellidae</taxon>
        <taxon>Capitella</taxon>
    </lineage>
</organism>
<dbReference type="HOGENOM" id="CLU_083552_0_1_1"/>
<evidence type="ECO:0000256" key="1">
    <source>
        <dbReference type="ARBA" id="ARBA00007665"/>
    </source>
</evidence>
<keyword evidence="6" id="KW-1185">Reference proteome</keyword>
<dbReference type="PROSITE" id="PS00910">
    <property type="entry name" value="UPF0029"/>
    <property type="match status" value="1"/>
</dbReference>
<dbReference type="SUPFAM" id="SSF54211">
    <property type="entry name" value="Ribosomal protein S5 domain 2-like"/>
    <property type="match status" value="1"/>
</dbReference>
<comment type="similarity">
    <text evidence="1">Belongs to the IMPACT family.</text>
</comment>
<evidence type="ECO:0000313" key="6">
    <source>
        <dbReference type="Proteomes" id="UP000014760"/>
    </source>
</evidence>
<protein>
    <recommendedName>
        <fullName evidence="7">Impact N-terminal domain-containing protein</fullName>
    </recommendedName>
</protein>
<dbReference type="EMBL" id="KB297149">
    <property type="protein sequence ID" value="ELU10920.1"/>
    <property type="molecule type" value="Genomic_DNA"/>
</dbReference>
<dbReference type="Gene3D" id="3.30.230.30">
    <property type="entry name" value="Impact, N-terminal domain"/>
    <property type="match status" value="1"/>
</dbReference>
<dbReference type="Proteomes" id="UP000014760">
    <property type="component" value="Unassembled WGS sequence"/>
</dbReference>
<dbReference type="EMBL" id="AMQN01040853">
    <property type="status" value="NOT_ANNOTATED_CDS"/>
    <property type="molecule type" value="Genomic_DNA"/>
</dbReference>
<dbReference type="InterPro" id="IPR035647">
    <property type="entry name" value="EFG_III/V"/>
</dbReference>
<dbReference type="InterPro" id="IPR015269">
    <property type="entry name" value="UPF0029_Impact_C"/>
</dbReference>
<proteinExistence type="inferred from homology"/>
<evidence type="ECO:0000259" key="2">
    <source>
        <dbReference type="Pfam" id="PF01205"/>
    </source>
</evidence>
<feature type="non-terminal residue" evidence="4">
    <location>
        <position position="1"/>
    </location>
</feature>
<dbReference type="InterPro" id="IPR001498">
    <property type="entry name" value="Impact_N"/>
</dbReference>